<dbReference type="SMART" id="SM00732">
    <property type="entry name" value="YqgFc"/>
    <property type="match status" value="1"/>
</dbReference>
<dbReference type="OrthoDB" id="9796140at2"/>
<proteinExistence type="inferred from homology"/>
<dbReference type="GO" id="GO:0016788">
    <property type="term" value="F:hydrolase activity, acting on ester bonds"/>
    <property type="evidence" value="ECO:0007669"/>
    <property type="project" value="UniProtKB-UniRule"/>
</dbReference>
<name>A0A917LQK1_9GAMM</name>
<evidence type="ECO:0000256" key="5">
    <source>
        <dbReference type="HAMAP-Rule" id="MF_00651"/>
    </source>
</evidence>
<evidence type="ECO:0000313" key="7">
    <source>
        <dbReference type="EMBL" id="GGG50481.1"/>
    </source>
</evidence>
<dbReference type="CDD" id="cd16964">
    <property type="entry name" value="YqgF"/>
    <property type="match status" value="1"/>
</dbReference>
<comment type="subcellular location">
    <subcellularLocation>
        <location evidence="5">Cytoplasm</location>
    </subcellularLocation>
</comment>
<comment type="caution">
    <text evidence="7">The sequence shown here is derived from an EMBL/GenBank/DDBJ whole genome shotgun (WGS) entry which is preliminary data.</text>
</comment>
<accession>A0A917LQK1</accession>
<gene>
    <name evidence="7" type="ORF">GCM10011403_04550</name>
</gene>
<evidence type="ECO:0000256" key="2">
    <source>
        <dbReference type="ARBA" id="ARBA00022517"/>
    </source>
</evidence>
<dbReference type="EC" id="3.1.-.-" evidence="5"/>
<evidence type="ECO:0000259" key="6">
    <source>
        <dbReference type="SMART" id="SM00732"/>
    </source>
</evidence>
<organism evidence="7 8">
    <name type="scientific">Pseudohongiella nitratireducens</name>
    <dbReference type="NCBI Taxonomy" id="1768907"/>
    <lineage>
        <taxon>Bacteria</taxon>
        <taxon>Pseudomonadati</taxon>
        <taxon>Pseudomonadota</taxon>
        <taxon>Gammaproteobacteria</taxon>
        <taxon>Pseudomonadales</taxon>
        <taxon>Pseudohongiellaceae</taxon>
        <taxon>Pseudohongiella</taxon>
    </lineage>
</organism>
<dbReference type="Pfam" id="PF03652">
    <property type="entry name" value="RuvX"/>
    <property type="match status" value="1"/>
</dbReference>
<reference evidence="7" key="1">
    <citation type="journal article" date="2014" name="Int. J. Syst. Evol. Microbiol.">
        <title>Complete genome sequence of Corynebacterium casei LMG S-19264T (=DSM 44701T), isolated from a smear-ripened cheese.</title>
        <authorList>
            <consortium name="US DOE Joint Genome Institute (JGI-PGF)"/>
            <person name="Walter F."/>
            <person name="Albersmeier A."/>
            <person name="Kalinowski J."/>
            <person name="Ruckert C."/>
        </authorList>
    </citation>
    <scope>NUCLEOTIDE SEQUENCE</scope>
    <source>
        <strain evidence="7">CGMCC 1.15425</strain>
    </source>
</reference>
<sequence length="159" mass="17715">MSLPQWPSRLKKPINVLAFDFGTKRIGVAFGQSLTGTARAVAIVPANDGVPDWSQLETLVQEWEPDVFVVGLPYNMDDSENELFFRARKFGQRLEGRLHKPCYGMDERLSSFEARDQIVNRAGAGKSKHTDLKKEVDGLAAKLILESWLAGLPSLQAED</sequence>
<comment type="function">
    <text evidence="5">Could be a nuclease involved in processing of the 5'-end of pre-16S rRNA.</text>
</comment>
<dbReference type="PANTHER" id="PTHR33317">
    <property type="entry name" value="POLYNUCLEOTIDYL TRANSFERASE, RIBONUCLEASE H-LIKE SUPERFAMILY PROTEIN"/>
    <property type="match status" value="1"/>
</dbReference>
<evidence type="ECO:0000256" key="3">
    <source>
        <dbReference type="ARBA" id="ARBA00022722"/>
    </source>
</evidence>
<dbReference type="HAMAP" id="MF_00651">
    <property type="entry name" value="Nuclease_YqgF"/>
    <property type="match status" value="1"/>
</dbReference>
<keyword evidence="4 5" id="KW-0378">Hydrolase</keyword>
<dbReference type="Gene3D" id="3.30.420.140">
    <property type="entry name" value="YqgF/RNase H-like domain"/>
    <property type="match status" value="1"/>
</dbReference>
<dbReference type="InterPro" id="IPR012337">
    <property type="entry name" value="RNaseH-like_sf"/>
</dbReference>
<dbReference type="GO" id="GO:0004518">
    <property type="term" value="F:nuclease activity"/>
    <property type="evidence" value="ECO:0007669"/>
    <property type="project" value="UniProtKB-KW"/>
</dbReference>
<dbReference type="PANTHER" id="PTHR33317:SF4">
    <property type="entry name" value="POLYNUCLEOTIDYL TRANSFERASE, RIBONUCLEASE H-LIKE SUPERFAMILY PROTEIN"/>
    <property type="match status" value="1"/>
</dbReference>
<reference evidence="7" key="2">
    <citation type="submission" date="2020-09" db="EMBL/GenBank/DDBJ databases">
        <authorList>
            <person name="Sun Q."/>
            <person name="Zhou Y."/>
        </authorList>
    </citation>
    <scope>NUCLEOTIDE SEQUENCE</scope>
    <source>
        <strain evidence="7">CGMCC 1.15425</strain>
    </source>
</reference>
<evidence type="ECO:0000256" key="1">
    <source>
        <dbReference type="ARBA" id="ARBA00022490"/>
    </source>
</evidence>
<keyword evidence="3 5" id="KW-0540">Nuclease</keyword>
<dbReference type="InterPro" id="IPR037027">
    <property type="entry name" value="YqgF/RNaseH-like_dom_sf"/>
</dbReference>
<dbReference type="InterPro" id="IPR006641">
    <property type="entry name" value="YqgF/RNaseH-like_dom"/>
</dbReference>
<evidence type="ECO:0000256" key="4">
    <source>
        <dbReference type="ARBA" id="ARBA00022801"/>
    </source>
</evidence>
<dbReference type="SUPFAM" id="SSF53098">
    <property type="entry name" value="Ribonuclease H-like"/>
    <property type="match status" value="1"/>
</dbReference>
<keyword evidence="2 5" id="KW-0690">Ribosome biogenesis</keyword>
<keyword evidence="1 5" id="KW-0963">Cytoplasm</keyword>
<dbReference type="GO" id="GO:0000967">
    <property type="term" value="P:rRNA 5'-end processing"/>
    <property type="evidence" value="ECO:0007669"/>
    <property type="project" value="UniProtKB-UniRule"/>
</dbReference>
<protein>
    <recommendedName>
        <fullName evidence="5">Putative pre-16S rRNA nuclease</fullName>
        <ecNumber evidence="5">3.1.-.-</ecNumber>
    </recommendedName>
</protein>
<dbReference type="RefSeq" id="WP_068811657.1">
    <property type="nucleotide sequence ID" value="NZ_BMIY01000002.1"/>
</dbReference>
<dbReference type="InterPro" id="IPR005227">
    <property type="entry name" value="YqgF"/>
</dbReference>
<feature type="domain" description="YqgF/RNase H-like" evidence="6">
    <location>
        <begin position="14"/>
        <end position="114"/>
    </location>
</feature>
<keyword evidence="8" id="KW-1185">Reference proteome</keyword>
<comment type="similarity">
    <text evidence="5">Belongs to the YqgF HJR family.</text>
</comment>
<dbReference type="EMBL" id="BMIY01000002">
    <property type="protein sequence ID" value="GGG50481.1"/>
    <property type="molecule type" value="Genomic_DNA"/>
</dbReference>
<evidence type="ECO:0000313" key="8">
    <source>
        <dbReference type="Proteomes" id="UP000627715"/>
    </source>
</evidence>
<dbReference type="NCBIfam" id="TIGR00250">
    <property type="entry name" value="RNAse_H_YqgF"/>
    <property type="match status" value="1"/>
</dbReference>
<dbReference type="Proteomes" id="UP000627715">
    <property type="component" value="Unassembled WGS sequence"/>
</dbReference>
<dbReference type="GO" id="GO:0005829">
    <property type="term" value="C:cytosol"/>
    <property type="evidence" value="ECO:0007669"/>
    <property type="project" value="TreeGrafter"/>
</dbReference>
<dbReference type="AlphaFoldDB" id="A0A917LQK1"/>